<feature type="domain" description="DUF4795" evidence="3">
    <location>
        <begin position="16"/>
        <end position="135"/>
    </location>
</feature>
<name>A0A8E0VJ65_9TREM</name>
<dbReference type="EMBL" id="LUCM01008220">
    <property type="protein sequence ID" value="KAA0188768.1"/>
    <property type="molecule type" value="Genomic_DNA"/>
</dbReference>
<comment type="caution">
    <text evidence="4">The sequence shown here is derived from an EMBL/GenBank/DDBJ whole genome shotgun (WGS) entry which is preliminary data.</text>
</comment>
<dbReference type="PANTHER" id="PTHR47080:SF1">
    <property type="entry name" value="CHROMOSOME 16 OPEN READING FRAME 96"/>
    <property type="match status" value="1"/>
</dbReference>
<evidence type="ECO:0000256" key="1">
    <source>
        <dbReference type="SAM" id="Coils"/>
    </source>
</evidence>
<accession>A0A8E0VJ65</accession>
<keyword evidence="1" id="KW-0175">Coiled coil</keyword>
<evidence type="ECO:0000313" key="4">
    <source>
        <dbReference type="EMBL" id="KAA0188768.1"/>
    </source>
</evidence>
<feature type="region of interest" description="Disordered" evidence="2">
    <location>
        <begin position="252"/>
        <end position="319"/>
    </location>
</feature>
<keyword evidence="5" id="KW-1185">Reference proteome</keyword>
<evidence type="ECO:0000313" key="5">
    <source>
        <dbReference type="Proteomes" id="UP000728185"/>
    </source>
</evidence>
<evidence type="ECO:0000259" key="3">
    <source>
        <dbReference type="Pfam" id="PF16043"/>
    </source>
</evidence>
<reference evidence="4" key="1">
    <citation type="submission" date="2019-05" db="EMBL/GenBank/DDBJ databases">
        <title>Annotation for the trematode Fasciolopsis buski.</title>
        <authorList>
            <person name="Choi Y.-J."/>
        </authorList>
    </citation>
    <scope>NUCLEOTIDE SEQUENCE</scope>
    <source>
        <strain evidence="4">HT</strain>
        <tissue evidence="4">Whole worm</tissue>
    </source>
</reference>
<feature type="region of interest" description="Disordered" evidence="2">
    <location>
        <begin position="196"/>
        <end position="231"/>
    </location>
</feature>
<dbReference type="Proteomes" id="UP000728185">
    <property type="component" value="Unassembled WGS sequence"/>
</dbReference>
<feature type="coiled-coil region" evidence="1">
    <location>
        <begin position="36"/>
        <end position="94"/>
    </location>
</feature>
<dbReference type="PANTHER" id="PTHR47080">
    <property type="entry name" value="CHROMOSOME 16 OPEN READING FRAME 96"/>
    <property type="match status" value="1"/>
</dbReference>
<evidence type="ECO:0000256" key="2">
    <source>
        <dbReference type="SAM" id="MobiDB-lite"/>
    </source>
</evidence>
<dbReference type="Pfam" id="PF16043">
    <property type="entry name" value="DUF4795"/>
    <property type="match status" value="1"/>
</dbReference>
<feature type="compositionally biased region" description="Polar residues" evidence="2">
    <location>
        <begin position="199"/>
        <end position="215"/>
    </location>
</feature>
<proteinExistence type="predicted"/>
<gene>
    <name evidence="4" type="ORF">FBUS_04735</name>
</gene>
<sequence length="371" mass="41440">MSCLFIQTIFFPVDLKKADKSQLTDLLTRIEFLQANQALHKLIEDLFQKLTNAEEELRSLISALESLLDAKSDREELEQLREWLEKRFKALSNRIRAVRAVSPMDTTVGDDAAGLRRGLMQHFHCISCDRPLQVSVLPDYAESGRLLSCRTARPCATTHEVDYYTGHLPRTGYIDPPIRRSGLNIYDLYGIPRRCGGTHTRTNPQRRVNRGNTARSAVVGSANDEHGKSLPYISPREEVSIEGHDGHIYRGRYPMADNVPMNGEARDPSHSPLRNSNDDSAEPVKFPHLPSSRSALSGWPQSNGPSPRNLRLLTPHQSGSSERAVIRRVQLVQPNVHAVNGLTTTPSGYAVIAVPKADETDGKLRAKSRQE</sequence>
<protein>
    <submittedName>
        <fullName evidence="4">Glutamine-rich protein 2</fullName>
    </submittedName>
</protein>
<dbReference type="OrthoDB" id="5981048at2759"/>
<feature type="compositionally biased region" description="Polar residues" evidence="2">
    <location>
        <begin position="291"/>
        <end position="306"/>
    </location>
</feature>
<organism evidence="4 5">
    <name type="scientific">Fasciolopsis buskii</name>
    <dbReference type="NCBI Taxonomy" id="27845"/>
    <lineage>
        <taxon>Eukaryota</taxon>
        <taxon>Metazoa</taxon>
        <taxon>Spiralia</taxon>
        <taxon>Lophotrochozoa</taxon>
        <taxon>Platyhelminthes</taxon>
        <taxon>Trematoda</taxon>
        <taxon>Digenea</taxon>
        <taxon>Plagiorchiida</taxon>
        <taxon>Echinostomata</taxon>
        <taxon>Echinostomatoidea</taxon>
        <taxon>Fasciolidae</taxon>
        <taxon>Fasciolopsis</taxon>
    </lineage>
</organism>
<dbReference type="AlphaFoldDB" id="A0A8E0VJ65"/>
<dbReference type="InterPro" id="IPR032013">
    <property type="entry name" value="DUF4795"/>
</dbReference>